<evidence type="ECO:0000313" key="1">
    <source>
        <dbReference type="EMBL" id="OCK87018.1"/>
    </source>
</evidence>
<evidence type="ECO:0000313" key="2">
    <source>
        <dbReference type="Proteomes" id="UP000250078"/>
    </source>
</evidence>
<dbReference type="Proteomes" id="UP000250078">
    <property type="component" value="Unassembled WGS sequence"/>
</dbReference>
<name>A0ACC8ELA6_9PEZI</name>
<proteinExistence type="predicted"/>
<keyword evidence="2" id="KW-1185">Reference proteome</keyword>
<dbReference type="EMBL" id="KV748275">
    <property type="protein sequence ID" value="OCK87018.1"/>
    <property type="molecule type" value="Genomic_DNA"/>
</dbReference>
<organism evidence="1 2">
    <name type="scientific">Cenococcum geophilum 1.58</name>
    <dbReference type="NCBI Taxonomy" id="794803"/>
    <lineage>
        <taxon>Eukaryota</taxon>
        <taxon>Fungi</taxon>
        <taxon>Dikarya</taxon>
        <taxon>Ascomycota</taxon>
        <taxon>Pezizomycotina</taxon>
        <taxon>Dothideomycetes</taxon>
        <taxon>Pleosporomycetidae</taxon>
        <taxon>Gloniales</taxon>
        <taxon>Gloniaceae</taxon>
        <taxon>Cenococcum</taxon>
    </lineage>
</organism>
<gene>
    <name evidence="1" type="ORF">K441DRAFT_649250</name>
</gene>
<reference evidence="1 2" key="1">
    <citation type="journal article" date="2016" name="Nat. Commun.">
        <title>Ectomycorrhizal ecology is imprinted in the genome of the dominant symbiotic fungus Cenococcum geophilum.</title>
        <authorList>
            <consortium name="DOE Joint Genome Institute"/>
            <person name="Peter M."/>
            <person name="Kohler A."/>
            <person name="Ohm R.A."/>
            <person name="Kuo A."/>
            <person name="Krutzmann J."/>
            <person name="Morin E."/>
            <person name="Arend M."/>
            <person name="Barry K.W."/>
            <person name="Binder M."/>
            <person name="Choi C."/>
            <person name="Clum A."/>
            <person name="Copeland A."/>
            <person name="Grisel N."/>
            <person name="Haridas S."/>
            <person name="Kipfer T."/>
            <person name="LaButti K."/>
            <person name="Lindquist E."/>
            <person name="Lipzen A."/>
            <person name="Maire R."/>
            <person name="Meier B."/>
            <person name="Mihaltcheva S."/>
            <person name="Molinier V."/>
            <person name="Murat C."/>
            <person name="Poggeler S."/>
            <person name="Quandt C.A."/>
            <person name="Sperisen C."/>
            <person name="Tritt A."/>
            <person name="Tisserant E."/>
            <person name="Crous P.W."/>
            <person name="Henrissat B."/>
            <person name="Nehls U."/>
            <person name="Egli S."/>
            <person name="Spatafora J.W."/>
            <person name="Grigoriev I.V."/>
            <person name="Martin F.M."/>
        </authorList>
    </citation>
    <scope>NUCLEOTIDE SEQUENCE [LARGE SCALE GENOMIC DNA]</scope>
    <source>
        <strain evidence="1 2">1.58</strain>
    </source>
</reference>
<protein>
    <submittedName>
        <fullName evidence="1">Uncharacterized protein</fullName>
    </submittedName>
</protein>
<sequence length="415" mass="46824">MGGSIQMDPAAKAAFASSLTPEQIAQTQWNIENTGRIAMYKFKVALGVLFGLATLSFFGRITIRLASRRRLFLDDGFLTLAFVCLIGGTAILYERIHMIYLEFSVLRGDQIAALLAFQQMDNLFEQSKWQLAYLLFLWTAIFAVKWCYLAFFYPLLRSMSKKLMYYYWFSVVFSIISWLFLVVGEQLITCPYVGKAAAKCFPELPTSKKALLVLFWICPALDSLTDLTIIAIPIVILRKSSMRLLTKIGIGVFLCLSLFMIACSIIRAAGTYYQNALDYPWQVFWLHAESCIGMIMGSVTVYRSTLVGSNEVSDKIQSYFRRLRGRRSTSGAAAPVEVNPMEPFKPQKLSLRIPRPTLTGLRTMFGNRTRTLPTTATVSTIGSEYGLMETDYHAHIRAQATTHSRKTSREDTESA</sequence>
<accession>A0ACC8ELA6</accession>